<evidence type="ECO:0000256" key="4">
    <source>
        <dbReference type="ARBA" id="ARBA00022989"/>
    </source>
</evidence>
<accession>A0A2P7EE19</accession>
<comment type="caution">
    <text evidence="7">The sequence shown here is derived from an EMBL/GenBank/DDBJ whole genome shotgun (WGS) entry which is preliminary data.</text>
</comment>
<keyword evidence="4 6" id="KW-1133">Transmembrane helix</keyword>
<evidence type="ECO:0000256" key="3">
    <source>
        <dbReference type="ARBA" id="ARBA00022692"/>
    </source>
</evidence>
<name>A0A2P7EE19_9SYNE</name>
<sequence length="298" mass="32478">MKKIRLSWLVGPLSVLLLGIALWRHGNQVLELAPDQEGWALLLFGLGATVAAQWLNAIAWWALLQWLRVPLPLPQVLLLFIRTNVYKYLPGGIWHQLGRLRWLRSQAVSGRRALLAVLLDPLLMMIAALCLVPLGGLQWGLGLLAPFALLLLRPCWLNPLLERLLRSKRAMLGPAEECSSDAPLLGSPWQPLLLELPFLLLRFAGFGCCVATFSSISSLGLGVWLAAFCLAWVVGLVVPGAPGGIGVFELVLLARLRGLIPEAELLAVLVSYRLISVGAELLAAAGAQIDQRLAIRSQ</sequence>
<dbReference type="RefSeq" id="WP_106500103.1">
    <property type="nucleotide sequence ID" value="NZ_PXVC01000031.1"/>
</dbReference>
<feature type="transmembrane region" description="Helical" evidence="6">
    <location>
        <begin position="140"/>
        <end position="161"/>
    </location>
</feature>
<protein>
    <submittedName>
        <fullName evidence="7">Uncharacterized protein</fullName>
    </submittedName>
</protein>
<feature type="transmembrane region" description="Helical" evidence="6">
    <location>
        <begin position="223"/>
        <end position="253"/>
    </location>
</feature>
<comment type="subcellular location">
    <subcellularLocation>
        <location evidence="1">Cell membrane</location>
        <topology evidence="1">Multi-pass membrane protein</topology>
    </subcellularLocation>
</comment>
<dbReference type="Proteomes" id="UP000240206">
    <property type="component" value="Unassembled WGS sequence"/>
</dbReference>
<dbReference type="STRING" id="1910958.BTM30_02090"/>
<evidence type="ECO:0000256" key="5">
    <source>
        <dbReference type="ARBA" id="ARBA00023136"/>
    </source>
</evidence>
<dbReference type="Pfam" id="PF03706">
    <property type="entry name" value="LPG_synthase_TM"/>
    <property type="match status" value="1"/>
</dbReference>
<gene>
    <name evidence="7" type="ORF">C7K08_07935</name>
</gene>
<feature type="transmembrane region" description="Helical" evidence="6">
    <location>
        <begin position="199"/>
        <end position="217"/>
    </location>
</feature>
<keyword evidence="8" id="KW-1185">Reference proteome</keyword>
<feature type="transmembrane region" description="Helical" evidence="6">
    <location>
        <begin position="38"/>
        <end position="63"/>
    </location>
</feature>
<evidence type="ECO:0000256" key="6">
    <source>
        <dbReference type="SAM" id="Phobius"/>
    </source>
</evidence>
<reference evidence="8" key="1">
    <citation type="submission" date="2018-03" db="EMBL/GenBank/DDBJ databases">
        <title>Ecological and genomic features of two cosmopolitan and abundant freshwater picocyanobacteria.</title>
        <authorList>
            <person name="Cabello-Yeves P.J."/>
            <person name="Picazo A."/>
            <person name="Camacho A."/>
            <person name="Callieri C."/>
            <person name="Rosselli R."/>
            <person name="Roda-Garcia J."/>
            <person name="Coutinho F.H."/>
            <person name="Rodriguez-Valera F."/>
        </authorList>
    </citation>
    <scope>NUCLEOTIDE SEQUENCE [LARGE SCALE GENOMIC DNA]</scope>
    <source>
        <strain evidence="8">Tous</strain>
    </source>
</reference>
<keyword evidence="3 6" id="KW-0812">Transmembrane</keyword>
<feature type="transmembrane region" description="Helical" evidence="6">
    <location>
        <begin position="7"/>
        <end position="26"/>
    </location>
</feature>
<feature type="transmembrane region" description="Helical" evidence="6">
    <location>
        <begin position="113"/>
        <end position="134"/>
    </location>
</feature>
<evidence type="ECO:0000313" key="7">
    <source>
        <dbReference type="EMBL" id="PSI01457.1"/>
    </source>
</evidence>
<dbReference type="GO" id="GO:0005886">
    <property type="term" value="C:plasma membrane"/>
    <property type="evidence" value="ECO:0007669"/>
    <property type="project" value="UniProtKB-SubCell"/>
</dbReference>
<feature type="transmembrane region" description="Helical" evidence="6">
    <location>
        <begin position="265"/>
        <end position="289"/>
    </location>
</feature>
<evidence type="ECO:0000256" key="2">
    <source>
        <dbReference type="ARBA" id="ARBA00022475"/>
    </source>
</evidence>
<keyword evidence="2" id="KW-1003">Cell membrane</keyword>
<evidence type="ECO:0000313" key="8">
    <source>
        <dbReference type="Proteomes" id="UP000240206"/>
    </source>
</evidence>
<dbReference type="AlphaFoldDB" id="A0A2P7EE19"/>
<evidence type="ECO:0000256" key="1">
    <source>
        <dbReference type="ARBA" id="ARBA00004651"/>
    </source>
</evidence>
<keyword evidence="5 6" id="KW-0472">Membrane</keyword>
<dbReference type="InterPro" id="IPR022791">
    <property type="entry name" value="L-PG_synthase/AglD"/>
</dbReference>
<organism evidence="7 8">
    <name type="scientific">Synechococcus lacustris str. Tous</name>
    <dbReference type="NCBI Taxonomy" id="1910958"/>
    <lineage>
        <taxon>Bacteria</taxon>
        <taxon>Bacillati</taxon>
        <taxon>Cyanobacteriota</taxon>
        <taxon>Cyanophyceae</taxon>
        <taxon>Synechococcales</taxon>
        <taxon>Synechococcaceae</taxon>
        <taxon>Synechococcus</taxon>
    </lineage>
</organism>
<proteinExistence type="predicted"/>
<dbReference type="EMBL" id="PXVC01000031">
    <property type="protein sequence ID" value="PSI01457.1"/>
    <property type="molecule type" value="Genomic_DNA"/>
</dbReference>